<protein>
    <submittedName>
        <fullName evidence="1">Uncharacterized protein</fullName>
    </submittedName>
</protein>
<evidence type="ECO:0000313" key="2">
    <source>
        <dbReference type="Proteomes" id="UP001190926"/>
    </source>
</evidence>
<comment type="caution">
    <text evidence="1">The sequence shown here is derived from an EMBL/GenBank/DDBJ whole genome shotgun (WGS) entry which is preliminary data.</text>
</comment>
<dbReference type="AlphaFoldDB" id="A0AAD4ISC0"/>
<accession>A0AAD4ISC0</accession>
<reference evidence="1 2" key="1">
    <citation type="journal article" date="2021" name="Nat. Commun.">
        <title>Incipient diploidization of the medicinal plant Perilla within 10,000 years.</title>
        <authorList>
            <person name="Zhang Y."/>
            <person name="Shen Q."/>
            <person name="Leng L."/>
            <person name="Zhang D."/>
            <person name="Chen S."/>
            <person name="Shi Y."/>
            <person name="Ning Z."/>
            <person name="Chen S."/>
        </authorList>
    </citation>
    <scope>NUCLEOTIDE SEQUENCE [LARGE SCALE GENOMIC DNA]</scope>
    <source>
        <strain evidence="2">cv. PC099</strain>
    </source>
</reference>
<gene>
    <name evidence="1" type="ORF">C2S53_015831</name>
</gene>
<dbReference type="Proteomes" id="UP001190926">
    <property type="component" value="Unassembled WGS sequence"/>
</dbReference>
<keyword evidence="2" id="KW-1185">Reference proteome</keyword>
<evidence type="ECO:0000313" key="1">
    <source>
        <dbReference type="EMBL" id="KAH6820308.1"/>
    </source>
</evidence>
<name>A0AAD4ISC0_PERFH</name>
<sequence length="142" mass="16478">MSYSKSDEAVFVSFLRLRIGFVDLSHAPGTALTLDLLAKLMSGARYRHFRTIELVYKLKELKELFYSFEKFKMLPGITYDEDSNCVTTTDAYFSLFSDIRAECEMHRDFRLNEMPEYRGIRDIIQLGGVVNTNFESLVSRFA</sequence>
<dbReference type="EMBL" id="SDAM02004199">
    <property type="protein sequence ID" value="KAH6820308.1"/>
    <property type="molecule type" value="Genomic_DNA"/>
</dbReference>
<proteinExistence type="predicted"/>
<organism evidence="1 2">
    <name type="scientific">Perilla frutescens var. hirtella</name>
    <name type="common">Perilla citriodora</name>
    <name type="synonym">Perilla setoyensis</name>
    <dbReference type="NCBI Taxonomy" id="608512"/>
    <lineage>
        <taxon>Eukaryota</taxon>
        <taxon>Viridiplantae</taxon>
        <taxon>Streptophyta</taxon>
        <taxon>Embryophyta</taxon>
        <taxon>Tracheophyta</taxon>
        <taxon>Spermatophyta</taxon>
        <taxon>Magnoliopsida</taxon>
        <taxon>eudicotyledons</taxon>
        <taxon>Gunneridae</taxon>
        <taxon>Pentapetalae</taxon>
        <taxon>asterids</taxon>
        <taxon>lamiids</taxon>
        <taxon>Lamiales</taxon>
        <taxon>Lamiaceae</taxon>
        <taxon>Nepetoideae</taxon>
        <taxon>Elsholtzieae</taxon>
        <taxon>Perilla</taxon>
    </lineage>
</organism>